<dbReference type="GO" id="GO:0009035">
    <property type="term" value="F:type I site-specific deoxyribonuclease activity"/>
    <property type="evidence" value="ECO:0007669"/>
    <property type="project" value="UniProtKB-EC"/>
</dbReference>
<evidence type="ECO:0000313" key="4">
    <source>
        <dbReference type="Proteomes" id="UP000254924"/>
    </source>
</evidence>
<dbReference type="Pfam" id="PF22679">
    <property type="entry name" value="T1R_D3-like"/>
    <property type="match status" value="1"/>
</dbReference>
<keyword evidence="4" id="KW-1185">Reference proteome</keyword>
<feature type="domain" description="Restriction endonuclease type I HsdR second RecA-like helicase" evidence="2">
    <location>
        <begin position="49"/>
        <end position="217"/>
    </location>
</feature>
<dbReference type="EMBL" id="UHFN01000005">
    <property type="protein sequence ID" value="SUN58233.1"/>
    <property type="molecule type" value="Genomic_DNA"/>
</dbReference>
<dbReference type="InterPro" id="IPR051268">
    <property type="entry name" value="Type-I_R_enzyme_R_subunit"/>
</dbReference>
<evidence type="ECO:0000259" key="2">
    <source>
        <dbReference type="Pfam" id="PF22679"/>
    </source>
</evidence>
<organism evidence="3 4">
    <name type="scientific">Streptococcus hyointestinalis</name>
    <dbReference type="NCBI Taxonomy" id="1337"/>
    <lineage>
        <taxon>Bacteria</taxon>
        <taxon>Bacillati</taxon>
        <taxon>Bacillota</taxon>
        <taxon>Bacilli</taxon>
        <taxon>Lactobacillales</taxon>
        <taxon>Streptococcaceae</taxon>
        <taxon>Streptococcus</taxon>
    </lineage>
</organism>
<gene>
    <name evidence="3" type="primary">hsdR_3</name>
    <name evidence="3" type="ORF">NCTC12224_00262</name>
</gene>
<dbReference type="GO" id="GO:0009307">
    <property type="term" value="P:DNA restriction-modification system"/>
    <property type="evidence" value="ECO:0007669"/>
    <property type="project" value="UniProtKB-KW"/>
</dbReference>
<reference evidence="3 4" key="1">
    <citation type="submission" date="2018-06" db="EMBL/GenBank/DDBJ databases">
        <authorList>
            <consortium name="Pathogen Informatics"/>
            <person name="Doyle S."/>
        </authorList>
    </citation>
    <scope>NUCLEOTIDE SEQUENCE [LARGE SCALE GENOMIC DNA]</scope>
    <source>
        <strain evidence="3 4">NCTC12224</strain>
    </source>
</reference>
<dbReference type="PANTHER" id="PTHR30195:SF16">
    <property type="entry name" value="TYPE I RESTRICTION ENZYME ENDONUCLEASE SUBUNIT"/>
    <property type="match status" value="1"/>
</dbReference>
<keyword evidence="1" id="KW-0680">Restriction system</keyword>
<dbReference type="AlphaFoldDB" id="A0A380K223"/>
<name>A0A380K223_9STRE</name>
<dbReference type="Proteomes" id="UP000254924">
    <property type="component" value="Unassembled WGS sequence"/>
</dbReference>
<keyword evidence="3" id="KW-0378">Hydrolase</keyword>
<dbReference type="CDD" id="cd18800">
    <property type="entry name" value="SF2_C_EcoR124I-like"/>
    <property type="match status" value="1"/>
</dbReference>
<dbReference type="EC" id="3.1.21.3" evidence="3"/>
<proteinExistence type="predicted"/>
<evidence type="ECO:0000313" key="3">
    <source>
        <dbReference type="EMBL" id="SUN58233.1"/>
    </source>
</evidence>
<dbReference type="InterPro" id="IPR027417">
    <property type="entry name" value="P-loop_NTPase"/>
</dbReference>
<dbReference type="InterPro" id="IPR055180">
    <property type="entry name" value="HsdR_RecA-like_helicase_dom_2"/>
</dbReference>
<protein>
    <submittedName>
        <fullName evidence="3">Type I restriction-modification system, restriction subunit R</fullName>
        <ecNumber evidence="3">3.1.21.3</ecNumber>
    </submittedName>
</protein>
<dbReference type="Gene3D" id="3.40.50.300">
    <property type="entry name" value="P-loop containing nucleotide triphosphate hydrolases"/>
    <property type="match status" value="1"/>
</dbReference>
<evidence type="ECO:0000256" key="1">
    <source>
        <dbReference type="ARBA" id="ARBA00022747"/>
    </source>
</evidence>
<dbReference type="PANTHER" id="PTHR30195">
    <property type="entry name" value="TYPE I SITE-SPECIFIC DEOXYRIBONUCLEASE PROTEIN SUBUNIT M AND R"/>
    <property type="match status" value="1"/>
</dbReference>
<dbReference type="SUPFAM" id="SSF52540">
    <property type="entry name" value="P-loop containing nucleoside triphosphate hydrolases"/>
    <property type="match status" value="1"/>
</dbReference>
<accession>A0A380K223</accession>
<sequence>MVETLGKNGLTPEEEERTYGKEAHMRQVLDVILNKSFAKFGMEKGRGETYEAMFTVSSIEQAQKYYELIKRIKAGQDELKISEDIRRALPDFPKVAITYSVTENDEASKLNQDKMKEALDDYNDMFGTNYNLAGINAYNANLNDRLARKEKKYLNRSQQLDIVIVVDRLLTGFDVPCLSTLFIDRQPMSPQNLIQAFSRTNRLFDTKKQYGQIVTFQSPQAFKEAINSALSLIFTWWRR</sequence>